<keyword evidence="2" id="KW-1185">Reference proteome</keyword>
<protein>
    <recommendedName>
        <fullName evidence="3">DUF5004 domain-containing protein</fullName>
    </recommendedName>
</protein>
<dbReference type="EMBL" id="JABKAV010000064">
    <property type="protein sequence ID" value="NVO86265.1"/>
    <property type="molecule type" value="Genomic_DNA"/>
</dbReference>
<evidence type="ECO:0008006" key="3">
    <source>
        <dbReference type="Google" id="ProtNLM"/>
    </source>
</evidence>
<gene>
    <name evidence="1" type="ORF">HW556_15365</name>
</gene>
<reference evidence="1 2" key="1">
    <citation type="submission" date="2020-05" db="EMBL/GenBank/DDBJ databases">
        <title>Hymenobacter terrestris sp. nov. and Hymenobacter lapidiphilus sp. nov., isolated from regoliths in Antarctica.</title>
        <authorList>
            <person name="Sedlacek I."/>
            <person name="Pantucek R."/>
            <person name="Zeman M."/>
            <person name="Holochova P."/>
            <person name="Kralova S."/>
            <person name="Stankova E."/>
            <person name="Sedo O."/>
            <person name="Micenkova L."/>
            <person name="Svec P."/>
            <person name="Gupta V."/>
            <person name="Sood U."/>
            <person name="Korpole U.S."/>
            <person name="Lal R."/>
        </authorList>
    </citation>
    <scope>NUCLEOTIDE SEQUENCE [LARGE SCALE GENOMIC DNA]</scope>
    <source>
        <strain evidence="1 2">P5252</strain>
    </source>
</reference>
<dbReference type="RefSeq" id="WP_176901000.1">
    <property type="nucleotide sequence ID" value="NZ_JABKAV010000064.1"/>
</dbReference>
<sequence length="150" mass="16909">MRAFLLTALAATVLSLGSCNKEIPEVSPEKQIDLQSFNTFFFQKLWLNSYEARPGETPVYRPENYTWTTQPQRYNMPFEGGDGFRLDADGTGVYIAPGIGPGPTTHPITWQRVEPGKSVFRLHVTDNSRPDMQVEIVSVDADRLTARYLP</sequence>
<proteinExistence type="predicted"/>
<dbReference type="Proteomes" id="UP000626554">
    <property type="component" value="Unassembled WGS sequence"/>
</dbReference>
<dbReference type="PROSITE" id="PS51257">
    <property type="entry name" value="PROKAR_LIPOPROTEIN"/>
    <property type="match status" value="1"/>
</dbReference>
<name>A0ABX2Q7M1_9BACT</name>
<accession>A0ABX2Q7M1</accession>
<evidence type="ECO:0000313" key="2">
    <source>
        <dbReference type="Proteomes" id="UP000626554"/>
    </source>
</evidence>
<organism evidence="1 2">
    <name type="scientific">Hymenobacter terrestris</name>
    <dbReference type="NCBI Taxonomy" id="2748310"/>
    <lineage>
        <taxon>Bacteria</taxon>
        <taxon>Pseudomonadati</taxon>
        <taxon>Bacteroidota</taxon>
        <taxon>Cytophagia</taxon>
        <taxon>Cytophagales</taxon>
        <taxon>Hymenobacteraceae</taxon>
        <taxon>Hymenobacter</taxon>
    </lineage>
</organism>
<comment type="caution">
    <text evidence="1">The sequence shown here is derived from an EMBL/GenBank/DDBJ whole genome shotgun (WGS) entry which is preliminary data.</text>
</comment>
<evidence type="ECO:0000313" key="1">
    <source>
        <dbReference type="EMBL" id="NVO86265.1"/>
    </source>
</evidence>